<dbReference type="Pfam" id="PF17827">
    <property type="entry name" value="PrmC_N"/>
    <property type="match status" value="1"/>
</dbReference>
<evidence type="ECO:0000256" key="5">
    <source>
        <dbReference type="HAMAP-Rule" id="MF_02126"/>
    </source>
</evidence>
<protein>
    <recommendedName>
        <fullName evidence="5">Release factor glutamine methyltransferase</fullName>
        <shortName evidence="5">RF MTase</shortName>
        <ecNumber evidence="5">2.1.1.297</ecNumber>
    </recommendedName>
    <alternativeName>
        <fullName evidence="5">N5-glutamine methyltransferase PrmC</fullName>
    </alternativeName>
    <alternativeName>
        <fullName evidence="5">Protein-(glutamine-N5) MTase PrmC</fullName>
    </alternativeName>
    <alternativeName>
        <fullName evidence="5">Protein-glutamine N-methyltransferase PrmC</fullName>
    </alternativeName>
</protein>
<gene>
    <name evidence="5 8" type="primary">prmC</name>
    <name evidence="8" type="ORF">GCM10008955_24150</name>
</gene>
<organism evidence="8 9">
    <name type="scientific">Deinococcus malanensis</name>
    <dbReference type="NCBI Taxonomy" id="1706855"/>
    <lineage>
        <taxon>Bacteria</taxon>
        <taxon>Thermotogati</taxon>
        <taxon>Deinococcota</taxon>
        <taxon>Deinococci</taxon>
        <taxon>Deinococcales</taxon>
        <taxon>Deinococcaceae</taxon>
        <taxon>Deinococcus</taxon>
    </lineage>
</organism>
<evidence type="ECO:0000313" key="8">
    <source>
        <dbReference type="EMBL" id="GGK29484.1"/>
    </source>
</evidence>
<evidence type="ECO:0000259" key="7">
    <source>
        <dbReference type="Pfam" id="PF17827"/>
    </source>
</evidence>
<keyword evidence="9" id="KW-1185">Reference proteome</keyword>
<dbReference type="InterPro" id="IPR050320">
    <property type="entry name" value="N5-glutamine_MTase"/>
</dbReference>
<evidence type="ECO:0000313" key="9">
    <source>
        <dbReference type="Proteomes" id="UP000647587"/>
    </source>
</evidence>
<dbReference type="Gene3D" id="3.40.50.150">
    <property type="entry name" value="Vaccinia Virus protein VP39"/>
    <property type="match status" value="1"/>
</dbReference>
<comment type="catalytic activity">
    <reaction evidence="4 5">
        <text>L-glutaminyl-[peptide chain release factor] + S-adenosyl-L-methionine = N(5)-methyl-L-glutaminyl-[peptide chain release factor] + S-adenosyl-L-homocysteine + H(+)</text>
        <dbReference type="Rhea" id="RHEA:42896"/>
        <dbReference type="Rhea" id="RHEA-COMP:10271"/>
        <dbReference type="Rhea" id="RHEA-COMP:10272"/>
        <dbReference type="ChEBI" id="CHEBI:15378"/>
        <dbReference type="ChEBI" id="CHEBI:30011"/>
        <dbReference type="ChEBI" id="CHEBI:57856"/>
        <dbReference type="ChEBI" id="CHEBI:59789"/>
        <dbReference type="ChEBI" id="CHEBI:61891"/>
        <dbReference type="EC" id="2.1.1.297"/>
    </reaction>
</comment>
<keyword evidence="2 5" id="KW-0808">Transferase</keyword>
<feature type="binding site" evidence="5">
    <location>
        <position position="144"/>
    </location>
    <ligand>
        <name>S-adenosyl-L-methionine</name>
        <dbReference type="ChEBI" id="CHEBI:59789"/>
    </ligand>
</feature>
<feature type="binding site" evidence="5">
    <location>
        <begin position="121"/>
        <end position="125"/>
    </location>
    <ligand>
        <name>S-adenosyl-L-methionine</name>
        <dbReference type="ChEBI" id="CHEBI:59789"/>
    </ligand>
</feature>
<dbReference type="Gene3D" id="1.10.8.10">
    <property type="entry name" value="DNA helicase RuvA subunit, C-terminal domain"/>
    <property type="match status" value="1"/>
</dbReference>
<evidence type="ECO:0000256" key="4">
    <source>
        <dbReference type="ARBA" id="ARBA00048391"/>
    </source>
</evidence>
<dbReference type="GO" id="GO:0008168">
    <property type="term" value="F:methyltransferase activity"/>
    <property type="evidence" value="ECO:0007669"/>
    <property type="project" value="UniProtKB-KW"/>
</dbReference>
<dbReference type="InterPro" id="IPR019874">
    <property type="entry name" value="RF_methyltr_PrmC"/>
</dbReference>
<dbReference type="PANTHER" id="PTHR18895:SF74">
    <property type="entry name" value="MTRF1L RELEASE FACTOR GLUTAMINE METHYLTRANSFERASE"/>
    <property type="match status" value="1"/>
</dbReference>
<name>A0ABQ2EXM8_9DEIO</name>
<evidence type="ECO:0000259" key="6">
    <source>
        <dbReference type="Pfam" id="PF05175"/>
    </source>
</evidence>
<dbReference type="InterPro" id="IPR002052">
    <property type="entry name" value="DNA_methylase_N6_adenine_CS"/>
</dbReference>
<dbReference type="EMBL" id="BMPP01000009">
    <property type="protein sequence ID" value="GGK29484.1"/>
    <property type="molecule type" value="Genomic_DNA"/>
</dbReference>
<dbReference type="PANTHER" id="PTHR18895">
    <property type="entry name" value="HEMK METHYLTRANSFERASE"/>
    <property type="match status" value="1"/>
</dbReference>
<sequence>MATVREWFQAATQQLAEAGVSSPAVDARALVEHTLGLSPTDLLLRGTGEVSSEDAARLATVLERRAARVPLQHLLGEVEWGGMRLRSDARALVPRPETEWLLHLIVQELCAVSSPRVLDVGTGSGALALGLKAARPDAHVWATDISPEALTLAQENAASCALDVTLVQGSLLAGLAGPFDLIVSNPPYLPEDDRLEADPEVQHDPPLALYAGADGLELARPLAVQAAVALAPGAPLWLELDPRNASVFAAELHSGGWNTTVHADLTGRERFVRASPGHERMPGV</sequence>
<dbReference type="PROSITE" id="PS00092">
    <property type="entry name" value="N6_MTASE"/>
    <property type="match status" value="1"/>
</dbReference>
<dbReference type="Proteomes" id="UP000647587">
    <property type="component" value="Unassembled WGS sequence"/>
</dbReference>
<evidence type="ECO:0000256" key="3">
    <source>
        <dbReference type="ARBA" id="ARBA00022691"/>
    </source>
</evidence>
<dbReference type="Pfam" id="PF05175">
    <property type="entry name" value="MTS"/>
    <property type="match status" value="1"/>
</dbReference>
<proteinExistence type="inferred from homology"/>
<feature type="domain" description="Release factor glutamine methyltransferase N-terminal" evidence="7">
    <location>
        <begin position="6"/>
        <end position="76"/>
    </location>
</feature>
<dbReference type="SUPFAM" id="SSF53335">
    <property type="entry name" value="S-adenosyl-L-methionine-dependent methyltransferases"/>
    <property type="match status" value="1"/>
</dbReference>
<dbReference type="InterPro" id="IPR004556">
    <property type="entry name" value="HemK-like"/>
</dbReference>
<dbReference type="InterPro" id="IPR007848">
    <property type="entry name" value="Small_mtfrase_dom"/>
</dbReference>
<comment type="caution">
    <text evidence="5">Lacks conserved residue(s) required for the propagation of feature annotation.</text>
</comment>
<dbReference type="InterPro" id="IPR040758">
    <property type="entry name" value="PrmC_N"/>
</dbReference>
<feature type="domain" description="Methyltransferase small" evidence="6">
    <location>
        <begin position="104"/>
        <end position="189"/>
    </location>
</feature>
<evidence type="ECO:0000256" key="1">
    <source>
        <dbReference type="ARBA" id="ARBA00022603"/>
    </source>
</evidence>
<comment type="caution">
    <text evidence="8">The sequence shown here is derived from an EMBL/GenBank/DDBJ whole genome shotgun (WGS) entry which is preliminary data.</text>
</comment>
<dbReference type="EC" id="2.1.1.297" evidence="5"/>
<accession>A0ABQ2EXM8</accession>
<dbReference type="GO" id="GO:0032259">
    <property type="term" value="P:methylation"/>
    <property type="evidence" value="ECO:0007669"/>
    <property type="project" value="UniProtKB-KW"/>
</dbReference>
<dbReference type="InterPro" id="IPR029063">
    <property type="entry name" value="SAM-dependent_MTases_sf"/>
</dbReference>
<evidence type="ECO:0000256" key="2">
    <source>
        <dbReference type="ARBA" id="ARBA00022679"/>
    </source>
</evidence>
<keyword evidence="3 5" id="KW-0949">S-adenosyl-L-methionine</keyword>
<dbReference type="NCBIfam" id="TIGR03534">
    <property type="entry name" value="RF_mod_PrmC"/>
    <property type="match status" value="1"/>
</dbReference>
<dbReference type="NCBIfam" id="TIGR00536">
    <property type="entry name" value="hemK_fam"/>
    <property type="match status" value="1"/>
</dbReference>
<dbReference type="HAMAP" id="MF_02126">
    <property type="entry name" value="RF_methyltr_PrmC"/>
    <property type="match status" value="1"/>
</dbReference>
<feature type="binding site" evidence="5">
    <location>
        <position position="185"/>
    </location>
    <ligand>
        <name>S-adenosyl-L-methionine</name>
        <dbReference type="ChEBI" id="CHEBI:59789"/>
    </ligand>
</feature>
<comment type="similarity">
    <text evidence="5">Belongs to the protein N5-glutamine methyltransferase family. PrmC subfamily.</text>
</comment>
<keyword evidence="1 5" id="KW-0489">Methyltransferase</keyword>
<reference evidence="9" key="1">
    <citation type="journal article" date="2019" name="Int. J. Syst. Evol. Microbiol.">
        <title>The Global Catalogue of Microorganisms (GCM) 10K type strain sequencing project: providing services to taxonomists for standard genome sequencing and annotation.</title>
        <authorList>
            <consortium name="The Broad Institute Genomics Platform"/>
            <consortium name="The Broad Institute Genome Sequencing Center for Infectious Disease"/>
            <person name="Wu L."/>
            <person name="Ma J."/>
        </authorList>
    </citation>
    <scope>NUCLEOTIDE SEQUENCE [LARGE SCALE GENOMIC DNA]</scope>
    <source>
        <strain evidence="9">JCM 30331</strain>
    </source>
</reference>
<comment type="function">
    <text evidence="5">Methylates the class 1 translation termination release factors RF1/PrfA and RF2/PrfB on the glutamine residue of the universally conserved GGQ motif.</text>
</comment>
<dbReference type="RefSeq" id="WP_189008826.1">
    <property type="nucleotide sequence ID" value="NZ_BMPP01000009.1"/>
</dbReference>
<dbReference type="CDD" id="cd02440">
    <property type="entry name" value="AdoMet_MTases"/>
    <property type="match status" value="1"/>
</dbReference>
<feature type="binding site" evidence="5">
    <location>
        <begin position="185"/>
        <end position="188"/>
    </location>
    <ligand>
        <name>substrate</name>
    </ligand>
</feature>